<dbReference type="GO" id="GO:0035869">
    <property type="term" value="C:ciliary transition zone"/>
    <property type="evidence" value="ECO:0007669"/>
    <property type="project" value="TreeGrafter"/>
</dbReference>
<comment type="similarity">
    <text evidence="2">Belongs to the TMEM231 family.</text>
</comment>
<evidence type="ECO:0000256" key="10">
    <source>
        <dbReference type="ARBA" id="ARBA00023273"/>
    </source>
</evidence>
<dbReference type="GO" id="GO:0060271">
    <property type="term" value="P:cilium assembly"/>
    <property type="evidence" value="ECO:0007669"/>
    <property type="project" value="TreeGrafter"/>
</dbReference>
<name>A0A8S9Y466_APOLU</name>
<evidence type="ECO:0000313" key="12">
    <source>
        <dbReference type="EMBL" id="KAF6215358.1"/>
    </source>
</evidence>
<evidence type="ECO:0000256" key="8">
    <source>
        <dbReference type="ARBA" id="ARBA00023136"/>
    </source>
</evidence>
<evidence type="ECO:0000256" key="3">
    <source>
        <dbReference type="ARBA" id="ARBA00015087"/>
    </source>
</evidence>
<evidence type="ECO:0000256" key="4">
    <source>
        <dbReference type="ARBA" id="ARBA00022475"/>
    </source>
</evidence>
<keyword evidence="9" id="KW-0325">Glycoprotein</keyword>
<evidence type="ECO:0000256" key="9">
    <source>
        <dbReference type="ARBA" id="ARBA00023180"/>
    </source>
</evidence>
<accession>A0A8S9Y466</accession>
<dbReference type="PANTHER" id="PTHR14605">
    <property type="entry name" value="CHST5 PROTEIN"/>
    <property type="match status" value="1"/>
</dbReference>
<keyword evidence="8" id="KW-0472">Membrane</keyword>
<evidence type="ECO:0000256" key="6">
    <source>
        <dbReference type="ARBA" id="ARBA00022989"/>
    </source>
</evidence>
<keyword evidence="7" id="KW-0969">Cilium</keyword>
<evidence type="ECO:0000256" key="11">
    <source>
        <dbReference type="ARBA" id="ARBA00024803"/>
    </source>
</evidence>
<keyword evidence="10" id="KW-0966">Cell projection</keyword>
<evidence type="ECO:0000313" key="13">
    <source>
        <dbReference type="Proteomes" id="UP000466442"/>
    </source>
</evidence>
<keyword evidence="13" id="KW-1185">Reference proteome</keyword>
<comment type="caution">
    <text evidence="12">The sequence shown here is derived from an EMBL/GenBank/DDBJ whole genome shotgun (WGS) entry which is preliminary data.</text>
</comment>
<dbReference type="Pfam" id="PF10149">
    <property type="entry name" value="TM231"/>
    <property type="match status" value="1"/>
</dbReference>
<comment type="function">
    <text evidence="11">Transmembrane component of the tectonic-like complex, a complex localized at the transition zone of primary cilia and acting as a barrier that prevents diffusion of transmembrane proteins between the cilia and plasma membranes. Required for ciliogenesis and sonic hedgehog/SHH signaling.</text>
</comment>
<keyword evidence="4" id="KW-1003">Cell membrane</keyword>
<sequence length="272" mass="31881">MFTIPFYVAYNTQGFWLKSNTYNEQPDVHFIYEYLVMMETDDIEAPVICTSFQSISAAVEEYNSCPIMKVREDDFNKDGKYDKLYFEVEGLVGKRNVYEITVVLLFDYKLRSHSEFQMQSLGWIQTSSALGGGRVDITGDLRLYQRAPLGHKGRDLRYNTTVVTAKYPHEYTLFKLLSGYAQRNMTTRIENVYSVWTRGRDTEKPFVVGLELGYPEEIVKYKPGTWQVVKVAWLQYLALFYLSVLLGRKLKHFILDNRLVHNVRCYPWKKLT</sequence>
<keyword evidence="5" id="KW-0812">Transmembrane</keyword>
<gene>
    <name evidence="12" type="ORF">GE061_010110</name>
</gene>
<dbReference type="Proteomes" id="UP000466442">
    <property type="component" value="Unassembled WGS sequence"/>
</dbReference>
<evidence type="ECO:0000256" key="5">
    <source>
        <dbReference type="ARBA" id="ARBA00022692"/>
    </source>
</evidence>
<dbReference type="GO" id="GO:0060170">
    <property type="term" value="C:ciliary membrane"/>
    <property type="evidence" value="ECO:0007669"/>
    <property type="project" value="UniProtKB-SubCell"/>
</dbReference>
<dbReference type="AlphaFoldDB" id="A0A8S9Y466"/>
<proteinExistence type="inferred from homology"/>
<reference evidence="12" key="1">
    <citation type="journal article" date="2021" name="Mol. Ecol. Resour.">
        <title>Apolygus lucorum genome provides insights into omnivorousness and mesophyll feeding.</title>
        <authorList>
            <person name="Liu Y."/>
            <person name="Liu H."/>
            <person name="Wang H."/>
            <person name="Huang T."/>
            <person name="Liu B."/>
            <person name="Yang B."/>
            <person name="Yin L."/>
            <person name="Li B."/>
            <person name="Zhang Y."/>
            <person name="Zhang S."/>
            <person name="Jiang F."/>
            <person name="Zhang X."/>
            <person name="Ren Y."/>
            <person name="Wang B."/>
            <person name="Wang S."/>
            <person name="Lu Y."/>
            <person name="Wu K."/>
            <person name="Fan W."/>
            <person name="Wang G."/>
        </authorList>
    </citation>
    <scope>NUCLEOTIDE SEQUENCE</scope>
    <source>
        <strain evidence="12">12Hb</strain>
    </source>
</reference>
<comment type="subcellular location">
    <subcellularLocation>
        <location evidence="1">Cell projection</location>
        <location evidence="1">Cilium membrane</location>
        <topology evidence="1">Multi-pass membrane protein</topology>
    </subcellularLocation>
</comment>
<evidence type="ECO:0000256" key="2">
    <source>
        <dbReference type="ARBA" id="ARBA00009082"/>
    </source>
</evidence>
<keyword evidence="6" id="KW-1133">Transmembrane helix</keyword>
<dbReference type="GO" id="GO:0032880">
    <property type="term" value="P:regulation of protein localization"/>
    <property type="evidence" value="ECO:0007669"/>
    <property type="project" value="TreeGrafter"/>
</dbReference>
<evidence type="ECO:0000256" key="1">
    <source>
        <dbReference type="ARBA" id="ARBA00004272"/>
    </source>
</evidence>
<dbReference type="OrthoDB" id="426438at2759"/>
<protein>
    <recommendedName>
        <fullName evidence="3">Transmembrane protein 231</fullName>
    </recommendedName>
</protein>
<dbReference type="PANTHER" id="PTHR14605:SF1">
    <property type="entry name" value="TRANSMEMBRANE PROTEIN 231"/>
    <property type="match status" value="1"/>
</dbReference>
<organism evidence="12 13">
    <name type="scientific">Apolygus lucorum</name>
    <name type="common">Small green plant bug</name>
    <name type="synonym">Lygocoris lucorum</name>
    <dbReference type="NCBI Taxonomy" id="248454"/>
    <lineage>
        <taxon>Eukaryota</taxon>
        <taxon>Metazoa</taxon>
        <taxon>Ecdysozoa</taxon>
        <taxon>Arthropoda</taxon>
        <taxon>Hexapoda</taxon>
        <taxon>Insecta</taxon>
        <taxon>Pterygota</taxon>
        <taxon>Neoptera</taxon>
        <taxon>Paraneoptera</taxon>
        <taxon>Hemiptera</taxon>
        <taxon>Heteroptera</taxon>
        <taxon>Panheteroptera</taxon>
        <taxon>Cimicomorpha</taxon>
        <taxon>Miridae</taxon>
        <taxon>Mirini</taxon>
        <taxon>Apolygus</taxon>
    </lineage>
</organism>
<dbReference type="InterPro" id="IPR019306">
    <property type="entry name" value="TMEM231"/>
</dbReference>
<dbReference type="EMBL" id="WIXP02000002">
    <property type="protein sequence ID" value="KAF6215358.1"/>
    <property type="molecule type" value="Genomic_DNA"/>
</dbReference>
<evidence type="ECO:0000256" key="7">
    <source>
        <dbReference type="ARBA" id="ARBA00023069"/>
    </source>
</evidence>